<dbReference type="NCBIfam" id="TIGR01409">
    <property type="entry name" value="TAT_signal_seq"/>
    <property type="match status" value="1"/>
</dbReference>
<keyword evidence="2" id="KW-0813">Transport</keyword>
<dbReference type="PATRIC" id="fig|64091.14.peg.1960"/>
<dbReference type="GO" id="GO:0005524">
    <property type="term" value="F:ATP binding"/>
    <property type="evidence" value="ECO:0007669"/>
    <property type="project" value="UniProtKB-KW"/>
</dbReference>
<dbReference type="GO" id="GO:0043190">
    <property type="term" value="C:ATP-binding cassette (ABC) transporter complex"/>
    <property type="evidence" value="ECO:0007669"/>
    <property type="project" value="InterPro"/>
</dbReference>
<keyword evidence="3" id="KW-0732">Signal</keyword>
<dbReference type="GO" id="GO:0042597">
    <property type="term" value="C:periplasmic space"/>
    <property type="evidence" value="ECO:0007669"/>
    <property type="project" value="UniProtKB-ARBA"/>
</dbReference>
<dbReference type="PIRSF" id="PIRSF002741">
    <property type="entry name" value="MppA"/>
    <property type="match status" value="1"/>
</dbReference>
<dbReference type="Gene3D" id="3.40.190.10">
    <property type="entry name" value="Periplasmic binding protein-like II"/>
    <property type="match status" value="1"/>
</dbReference>
<dbReference type="InterPro" id="IPR030678">
    <property type="entry name" value="Peptide/Ni-bd"/>
</dbReference>
<feature type="region of interest" description="Disordered" evidence="4">
    <location>
        <begin position="36"/>
        <end position="73"/>
    </location>
</feature>
<keyword evidence="6" id="KW-0547">Nucleotide-binding</keyword>
<dbReference type="CDD" id="cd08493">
    <property type="entry name" value="PBP2_DppA_like"/>
    <property type="match status" value="1"/>
</dbReference>
<organism evidence="6 7">
    <name type="scientific">Halobacterium salinarum (strain ATCC 700922 / JCM 11081 / NRC-1)</name>
    <name type="common">Halobacterium halobium</name>
    <dbReference type="NCBI Taxonomy" id="64091"/>
    <lineage>
        <taxon>Archaea</taxon>
        <taxon>Methanobacteriati</taxon>
        <taxon>Methanobacteriota</taxon>
        <taxon>Stenosarchaea group</taxon>
        <taxon>Halobacteria</taxon>
        <taxon>Halobacteriales</taxon>
        <taxon>Halobacteriaceae</taxon>
        <taxon>Halobacterium</taxon>
        <taxon>Halobacterium salinarum NRC-34001</taxon>
    </lineage>
</organism>
<dbReference type="GO" id="GO:1904680">
    <property type="term" value="F:peptide transmembrane transporter activity"/>
    <property type="evidence" value="ECO:0000318"/>
    <property type="project" value="GO_Central"/>
</dbReference>
<dbReference type="InterPro" id="IPR019546">
    <property type="entry name" value="TAT_signal_bac_arc"/>
</dbReference>
<protein>
    <submittedName>
        <fullName evidence="6">Dipeptide ABC transporter ATP-binding</fullName>
    </submittedName>
</protein>
<dbReference type="AlphaFoldDB" id="Q9HMI3"/>
<evidence type="ECO:0000256" key="2">
    <source>
        <dbReference type="ARBA" id="ARBA00022448"/>
    </source>
</evidence>
<accession>Q9HMI3</accession>
<name>Q9HMI3_HALSA</name>
<dbReference type="GO" id="GO:0015833">
    <property type="term" value="P:peptide transport"/>
    <property type="evidence" value="ECO:0000318"/>
    <property type="project" value="GO_Central"/>
</dbReference>
<sequence length="566" mass="61880">MFKYAIVPYSRMSDDTVSRRGFLKAAGAATVVATSTAGCTDSGGGGDGGGDELVYSRGDHPQNYDPQQTTSGEVSKVTNQIFDTLIQFKPGTSGELTSGLADDWTLDGTTATLTLREDATFHSGADLTATDVKATIRRFIDDEYDYYLGSDRSGYASITFGDWVDSVEATGDYEVTIDLTQQYAPFLRNLAIFAAAILSRDQIESLGADAQPELGTDPVGTGPFEFDQLDNETQRVRLTAFDDYWGGAPSVSAVIFKTTGSNQTRAQGLINGDAHITDNLDAQSIQKVSSADSASVRQKNGINVGYMAFNHDRKPAFRDPLVKRAISMAINRDEIVDSIYQGFAASANQPLPPDVLGHNDDIDSYPHDPQQAESMLADAGVTDLSFELATFSNPRGYNPNPIQTATQVKSDLAEIGVDVEINQFSQFSAYLEYTYDGRHDACLSGWYTDNADPDNFMYVLLHPGTDIDDVPADQNYIAWEDKNNVSNVSAWVDTDYMEFVDKGQRTYDDAARQQYYHQASQIAHDQAPWVYLDYADLIRGVNEAVVAESYTPTSVGGPFLDRVELA</sequence>
<dbReference type="EMBL" id="AE004437">
    <property type="protein sequence ID" value="AAG20588.1"/>
    <property type="molecule type" value="Genomic_DNA"/>
</dbReference>
<dbReference type="InParanoid" id="Q9HMI3"/>
<dbReference type="Pfam" id="PF00496">
    <property type="entry name" value="SBP_bac_5"/>
    <property type="match status" value="1"/>
</dbReference>
<dbReference type="PANTHER" id="PTHR30290">
    <property type="entry name" value="PERIPLASMIC BINDING COMPONENT OF ABC TRANSPORTER"/>
    <property type="match status" value="1"/>
</dbReference>
<dbReference type="KEGG" id="hal:VNG_2527G"/>
<feature type="domain" description="Solute-binding protein family 5" evidence="5">
    <location>
        <begin position="96"/>
        <end position="464"/>
    </location>
</feature>
<keyword evidence="6" id="KW-0067">ATP-binding</keyword>
<evidence type="ECO:0000256" key="4">
    <source>
        <dbReference type="SAM" id="MobiDB-lite"/>
    </source>
</evidence>
<dbReference type="Gene3D" id="3.10.105.10">
    <property type="entry name" value="Dipeptide-binding Protein, Domain 3"/>
    <property type="match status" value="1"/>
</dbReference>
<dbReference type="PIR" id="H84402">
    <property type="entry name" value="H84402"/>
</dbReference>
<evidence type="ECO:0000259" key="5">
    <source>
        <dbReference type="Pfam" id="PF00496"/>
    </source>
</evidence>
<dbReference type="InterPro" id="IPR039424">
    <property type="entry name" value="SBP_5"/>
</dbReference>
<dbReference type="Proteomes" id="UP000000554">
    <property type="component" value="Chromosome"/>
</dbReference>
<comment type="similarity">
    <text evidence="1">Belongs to the bacterial solute-binding protein 5 family.</text>
</comment>
<gene>
    <name evidence="6" type="primary">dppD</name>
    <name evidence="6" type="ordered locus">VNG_2527G</name>
</gene>
<dbReference type="PANTHER" id="PTHR30290:SF9">
    <property type="entry name" value="OLIGOPEPTIDE-BINDING PROTEIN APPA"/>
    <property type="match status" value="1"/>
</dbReference>
<dbReference type="PaxDb" id="64091-VNG_2527G"/>
<dbReference type="Gene3D" id="3.90.76.10">
    <property type="entry name" value="Dipeptide-binding Protein, Domain 1"/>
    <property type="match status" value="1"/>
</dbReference>
<dbReference type="STRING" id="64091.VNG_2527G"/>
<feature type="compositionally biased region" description="Polar residues" evidence="4">
    <location>
        <begin position="64"/>
        <end position="73"/>
    </location>
</feature>
<keyword evidence="7" id="KW-1185">Reference proteome</keyword>
<evidence type="ECO:0000313" key="6">
    <source>
        <dbReference type="EMBL" id="AAG20588.1"/>
    </source>
</evidence>
<evidence type="ECO:0000256" key="1">
    <source>
        <dbReference type="ARBA" id="ARBA00005695"/>
    </source>
</evidence>
<dbReference type="InterPro" id="IPR000914">
    <property type="entry name" value="SBP_5_dom"/>
</dbReference>
<dbReference type="SUPFAM" id="SSF53850">
    <property type="entry name" value="Periplasmic binding protein-like II"/>
    <property type="match status" value="1"/>
</dbReference>
<evidence type="ECO:0000256" key="3">
    <source>
        <dbReference type="ARBA" id="ARBA00022729"/>
    </source>
</evidence>
<dbReference type="HOGENOM" id="CLU_017028_7_4_2"/>
<evidence type="ECO:0000313" key="7">
    <source>
        <dbReference type="Proteomes" id="UP000000554"/>
    </source>
</evidence>
<proteinExistence type="inferred from homology"/>
<reference evidence="6 7" key="1">
    <citation type="journal article" date="2000" name="Proc. Natl. Acad. Sci. U.S.A.">
        <title>Genome sequence of Halobacterium species NRC-1.</title>
        <authorList>
            <person name="Ng W.V."/>
            <person name="Kennedy S.P."/>
            <person name="Mahairas G.G."/>
            <person name="Berquist B."/>
            <person name="Pan M."/>
            <person name="Shukla H.D."/>
            <person name="Lasky S.R."/>
            <person name="Baliga N.S."/>
            <person name="Thorsson V."/>
            <person name="Sbrogna J."/>
            <person name="Swartzell S."/>
            <person name="Weir D."/>
            <person name="Hall J."/>
            <person name="Dahl T.A."/>
            <person name="Welti R."/>
            <person name="Goo Y.A."/>
            <person name="Leithauser B."/>
            <person name="Keller K."/>
            <person name="Cruz R."/>
            <person name="Danson M.J."/>
            <person name="Hough D.W."/>
            <person name="Maddocks D.G."/>
            <person name="Jablonski P.E."/>
            <person name="Krebs M.P."/>
            <person name="Angevine C.M."/>
            <person name="Dale H."/>
            <person name="Isenbarger T.A."/>
            <person name="Peck R.F."/>
            <person name="Pohlschroder M."/>
            <person name="Spudich J.L."/>
            <person name="Jung K.W."/>
            <person name="Alam M."/>
            <person name="Freitas T."/>
            <person name="Hou S."/>
            <person name="Daniels C.J."/>
            <person name="Dennis P.P."/>
            <person name="Omer A.D."/>
            <person name="Ebhardt H."/>
            <person name="Lowe T.M."/>
            <person name="Liang P."/>
            <person name="Riley M."/>
            <person name="Hood L."/>
            <person name="DasSarma S."/>
        </authorList>
    </citation>
    <scope>NUCLEOTIDE SEQUENCE [LARGE SCALE GENOMIC DNA]</scope>
    <source>
        <strain evidence="7">ATCC 700922 / JCM 11081 / NRC-1</strain>
    </source>
</reference>